<accession>A8IHF0</accession>
<reference evidence="2 3" key="1">
    <citation type="journal article" date="2007" name="Appl. Environ. Microbiol.">
        <title>Rhizobial factors required for stem nodule maturation and maintenance in Sesbania rostrata-Azorhizobium caulinodans ORS571 symbiosis.</title>
        <authorList>
            <person name="Suzuki S."/>
            <person name="Aono T."/>
            <person name="Lee KB."/>
            <person name="Suzuki T."/>
            <person name="Liu CT."/>
            <person name="Miwa H."/>
            <person name="Wakao S."/>
            <person name="Iki T."/>
            <person name="Oyaizu H."/>
        </authorList>
    </citation>
    <scope>NUCLEOTIDE SEQUENCE [LARGE SCALE GENOMIC DNA]</scope>
    <source>
        <strain evidence="3">ATCC 43989 / DSM 5975 / JCM 20966 / LMG 6465 / NBRC 14845 / NCIMB 13405 / ORS 571</strain>
    </source>
</reference>
<keyword evidence="2" id="KW-0808">Transferase</keyword>
<dbReference type="Gene3D" id="1.20.1050.10">
    <property type="match status" value="1"/>
</dbReference>
<dbReference type="PROSITE" id="PS50404">
    <property type="entry name" value="GST_NTER"/>
    <property type="match status" value="1"/>
</dbReference>
<proteinExistence type="predicted"/>
<feature type="domain" description="GST N-terminal" evidence="1">
    <location>
        <begin position="48"/>
        <end position="124"/>
    </location>
</feature>
<evidence type="ECO:0000313" key="3">
    <source>
        <dbReference type="Proteomes" id="UP000000270"/>
    </source>
</evidence>
<dbReference type="STRING" id="438753.AZC_3266"/>
<reference evidence="2 3" key="6">
    <citation type="journal article" date="2011" name="Appl. Environ. Microbiol.">
        <title>Involvement of the azorhizobial chromosome partition gene (parA) in the onset of bacteroid differentiation during Sesbania rostrata stem nodule development.</title>
        <authorList>
            <person name="Liu CT."/>
            <person name="Lee KB."/>
            <person name="Wang YS."/>
            <person name="Peng MH."/>
            <person name="Lee KT."/>
            <person name="Suzuki S."/>
            <person name="Suzuki T."/>
            <person name="Oyaizu H."/>
        </authorList>
    </citation>
    <scope>NUCLEOTIDE SEQUENCE [LARGE SCALE GENOMIC DNA]</scope>
    <source>
        <strain evidence="3">ATCC 43989 / DSM 5975 / JCM 20966 / LMG 6465 / NBRC 14845 / NCIMB 13405 / ORS 571</strain>
    </source>
</reference>
<dbReference type="Pfam" id="PF22041">
    <property type="entry name" value="GST_C_7"/>
    <property type="match status" value="1"/>
</dbReference>
<reference evidence="2 3" key="4">
    <citation type="journal article" date="2009" name="Appl. Environ. Microbiol.">
        <title>Comparative genome-wide transcriptional profiling of Azorhizobium caulinodans ORS571 grown under free-living and symbiotic conditions.</title>
        <authorList>
            <person name="Tsukada S."/>
            <person name="Aono T."/>
            <person name="Akiba N."/>
            <person name="Lee KB."/>
            <person name="Liu CT."/>
            <person name="Toyazaki H."/>
            <person name="Oyaizu H."/>
        </authorList>
    </citation>
    <scope>NUCLEOTIDE SEQUENCE [LARGE SCALE GENOMIC DNA]</scope>
    <source>
        <strain evidence="3">ATCC 43989 / DSM 5975 / JCM 20966 / LMG 6465 / NBRC 14845 / NCIMB 13405 / ORS 571</strain>
    </source>
</reference>
<protein>
    <submittedName>
        <fullName evidence="2">Glutathione S-transferase</fullName>
    </submittedName>
</protein>
<dbReference type="Proteomes" id="UP000000270">
    <property type="component" value="Chromosome"/>
</dbReference>
<dbReference type="eggNOG" id="COG0625">
    <property type="taxonomic scope" value="Bacteria"/>
</dbReference>
<organism evidence="2 3">
    <name type="scientific">Azorhizobium caulinodans (strain ATCC 43989 / DSM 5975 / JCM 20966 / LMG 6465 / NBRC 14845 / NCIMB 13405 / ORS 571)</name>
    <dbReference type="NCBI Taxonomy" id="438753"/>
    <lineage>
        <taxon>Bacteria</taxon>
        <taxon>Pseudomonadati</taxon>
        <taxon>Pseudomonadota</taxon>
        <taxon>Alphaproteobacteria</taxon>
        <taxon>Hyphomicrobiales</taxon>
        <taxon>Xanthobacteraceae</taxon>
        <taxon>Azorhizobium</taxon>
    </lineage>
</organism>
<dbReference type="AlphaFoldDB" id="A8IHF0"/>
<dbReference type="GO" id="GO:0016740">
    <property type="term" value="F:transferase activity"/>
    <property type="evidence" value="ECO:0007669"/>
    <property type="project" value="UniProtKB-KW"/>
</dbReference>
<dbReference type="InterPro" id="IPR004045">
    <property type="entry name" value="Glutathione_S-Trfase_N"/>
</dbReference>
<evidence type="ECO:0000313" key="2">
    <source>
        <dbReference type="EMBL" id="BAF89264.1"/>
    </source>
</evidence>
<dbReference type="Gene3D" id="3.40.30.10">
    <property type="entry name" value="Glutaredoxin"/>
    <property type="match status" value="1"/>
</dbReference>
<dbReference type="HOGENOM" id="CLU_011226_0_4_5"/>
<reference evidence="2 3" key="5">
    <citation type="journal article" date="2010" name="Appl. Environ. Microbiol.">
        <title>phrR-like gene praR of Azorhizobium caulinodans ORS571 is essential for symbiosis with Sesbania rostrata and is involved in expression of reb genes.</title>
        <authorList>
            <person name="Akiba N."/>
            <person name="Aono T."/>
            <person name="Toyazaki H."/>
            <person name="Sato S."/>
            <person name="Oyaizu H."/>
        </authorList>
    </citation>
    <scope>NUCLEOTIDE SEQUENCE [LARGE SCALE GENOMIC DNA]</scope>
    <source>
        <strain evidence="3">ATCC 43989 / DSM 5975 / JCM 20966 / LMG 6465 / NBRC 14845 / NCIMB 13405 / ORS 571</strain>
    </source>
</reference>
<dbReference type="SUPFAM" id="SSF47616">
    <property type="entry name" value="GST C-terminal domain-like"/>
    <property type="match status" value="1"/>
</dbReference>
<dbReference type="InterPro" id="IPR036282">
    <property type="entry name" value="Glutathione-S-Trfase_C_sf"/>
</dbReference>
<evidence type="ECO:0000259" key="1">
    <source>
        <dbReference type="PROSITE" id="PS50404"/>
    </source>
</evidence>
<dbReference type="InterPro" id="IPR054416">
    <property type="entry name" value="GST_UstS-like_C"/>
</dbReference>
<dbReference type="KEGG" id="azc:AZC_3266"/>
<gene>
    <name evidence="2" type="ordered locus">AZC_3266</name>
</gene>
<name>A8IHF0_AZOC5</name>
<dbReference type="EMBL" id="AP009384">
    <property type="protein sequence ID" value="BAF89264.1"/>
    <property type="molecule type" value="Genomic_DNA"/>
</dbReference>
<keyword evidence="3" id="KW-1185">Reference proteome</keyword>
<dbReference type="SUPFAM" id="SSF52833">
    <property type="entry name" value="Thioredoxin-like"/>
    <property type="match status" value="1"/>
</dbReference>
<reference evidence="2 3" key="3">
    <citation type="journal article" date="2008" name="BMC Genomics">
        <title>The genome of the versatile nitrogen fixer Azorhizobium caulinodans ORS571.</title>
        <authorList>
            <person name="Lee KB."/>
            <person name="Backer P.D."/>
            <person name="Aono T."/>
            <person name="Liu CT."/>
            <person name="Suzuki S."/>
            <person name="Suzuki T."/>
            <person name="Kaneko T."/>
            <person name="Yamada M."/>
            <person name="Tabata S."/>
            <person name="Kupfer D.M."/>
            <person name="Najar F.Z."/>
            <person name="Wiley G.B."/>
            <person name="Roe B."/>
            <person name="Binnewies T.T."/>
            <person name="Ussery D.W."/>
            <person name="D'Haeze W."/>
            <person name="Herder J.D."/>
            <person name="Gevers D."/>
            <person name="Vereecke D."/>
            <person name="Holsters M."/>
            <person name="Oyaizu H."/>
        </authorList>
    </citation>
    <scope>NUCLEOTIDE SEQUENCE [LARGE SCALE GENOMIC DNA]</scope>
    <source>
        <strain evidence="3">ATCC 43989 / DSM 5975 / JCM 20966 / LMG 6465 / NBRC 14845 / NCIMB 13405 / ORS 571</strain>
    </source>
</reference>
<dbReference type="InterPro" id="IPR036249">
    <property type="entry name" value="Thioredoxin-like_sf"/>
</dbReference>
<dbReference type="Pfam" id="PF13409">
    <property type="entry name" value="GST_N_2"/>
    <property type="match status" value="1"/>
</dbReference>
<dbReference type="CDD" id="cd03202">
    <property type="entry name" value="GST_C_etherase_LigE"/>
    <property type="match status" value="1"/>
</dbReference>
<reference evidence="3" key="2">
    <citation type="submission" date="2007-04" db="EMBL/GenBank/DDBJ databases">
        <title>Complete genome sequence of the nitrogen-fixing bacterium Azorhizobium caulinodans ORS571.</title>
        <authorList>
            <person name="Lee K.B."/>
            <person name="Backer P.D."/>
            <person name="Aono T."/>
            <person name="Liu C.T."/>
            <person name="Suzuki S."/>
            <person name="Suzuki T."/>
            <person name="Kaneko T."/>
            <person name="Yamada M."/>
            <person name="Tabata S."/>
            <person name="Kupfer D.M."/>
            <person name="Najar F.Z."/>
            <person name="Wiley G.B."/>
            <person name="Roe B."/>
            <person name="Binnewies T."/>
            <person name="Ussery D."/>
            <person name="Vereecke D."/>
            <person name="Gevers D."/>
            <person name="Holsters M."/>
            <person name="Oyaizu H."/>
        </authorList>
    </citation>
    <scope>NUCLEOTIDE SEQUENCE [LARGE SCALE GENOMIC DNA]</scope>
    <source>
        <strain evidence="3">ATCC 43989 / DSM 5975 / JCM 20966 / LMG 6465 / NBRC 14845 / NCIMB 13405 / ORS 571</strain>
    </source>
</reference>
<sequence>MGAGFLISIGEPLFHSDPEGLIGKQALRGRRAFQVDVAMPPSLTLYELTGADDDLRFSPHCWKIRMALLHKGLEADRRPWRFTEKDAIAFSGGATVPVLVDGDKTVTDSWRIALHLEEHHADRPSLFGSETGRSYARFVNSYADTVLVAPLRHLLTLDILARVHEKDRDYFRASREKRFGQPLETHAGDPAVHIPAFRAALTPVRTVVAEQPFLSGAAPAYADYCAFGALMWARCVSPLRLLEKDDPVYGWRERMLDAFGGHARAAACTEQDA</sequence>